<evidence type="ECO:0000256" key="2">
    <source>
        <dbReference type="SAM" id="SignalP"/>
    </source>
</evidence>
<dbReference type="EMBL" id="CP074694">
    <property type="protein sequence ID" value="QVL34095.1"/>
    <property type="molecule type" value="Genomic_DNA"/>
</dbReference>
<accession>A0A8E6B8I3</accession>
<dbReference type="GO" id="GO:0008234">
    <property type="term" value="F:cysteine-type peptidase activity"/>
    <property type="evidence" value="ECO:0007669"/>
    <property type="project" value="InterPro"/>
</dbReference>
<feature type="chain" id="PRO_5034694042" description="Gingipain domain-containing protein" evidence="2">
    <location>
        <begin position="21"/>
        <end position="467"/>
    </location>
</feature>
<feature type="domain" description="Gingipain" evidence="3">
    <location>
        <begin position="34"/>
        <end position="459"/>
    </location>
</feature>
<dbReference type="InterPro" id="IPR029031">
    <property type="entry name" value="Gingipain_N_sf"/>
</dbReference>
<dbReference type="GO" id="GO:0006508">
    <property type="term" value="P:proteolysis"/>
    <property type="evidence" value="ECO:0007669"/>
    <property type="project" value="InterPro"/>
</dbReference>
<dbReference type="KEGG" id="tsph:KIH39_09360"/>
<dbReference type="Proteomes" id="UP000676194">
    <property type="component" value="Chromosome"/>
</dbReference>
<keyword evidence="1 2" id="KW-0732">Signal</keyword>
<dbReference type="InterPro" id="IPR001769">
    <property type="entry name" value="Gingipain"/>
</dbReference>
<protein>
    <recommendedName>
        <fullName evidence="3">Gingipain domain-containing protein</fullName>
    </recommendedName>
</protein>
<dbReference type="RefSeq" id="WP_213499068.1">
    <property type="nucleotide sequence ID" value="NZ_CP074694.1"/>
</dbReference>
<name>A0A8E6B8I3_9BACT</name>
<evidence type="ECO:0000313" key="4">
    <source>
        <dbReference type="EMBL" id="QVL34095.1"/>
    </source>
</evidence>
<evidence type="ECO:0000256" key="1">
    <source>
        <dbReference type="ARBA" id="ARBA00022729"/>
    </source>
</evidence>
<dbReference type="SUPFAM" id="SSF52129">
    <property type="entry name" value="Caspase-like"/>
    <property type="match status" value="1"/>
</dbReference>
<dbReference type="AlphaFoldDB" id="A0A8E6B8I3"/>
<dbReference type="Pfam" id="PF01364">
    <property type="entry name" value="Peptidase_C25"/>
    <property type="match status" value="1"/>
</dbReference>
<sequence length="467" mass="52653">MPRFLFISILGFLYASTAFAQSPQEPKKDPSLFMIVSPDQFHTALKDYVQQKQKLFKVELVSLERTLKTTAGADDPEKVKRFLYDAYRKNHLKYVLLVGDIDVFPVRYMVLDRVTPAAFDYSFYPSDLYYSDLAKKDGSFEDWNARKEGFHVHYFGEVRGEKNKKDPINYDQIEYHPKIAVGRWPVSTPAEVNIVATKSLAYEKSILDGNHPGLHKMGLFHVGGWVDARNQLEKIASEMPMAWKAERYFFSNDNPKFKTLPPNEKNVLALLNEGSSLVVHAGHGSENTWEGCFSVGSLARVKNSDRLPIMISVGCSTSYFAPLPPYEAYVDIQGQEHIGTNRGEVFKEPPPPPAPYQKGKYNPTGLGEQVLKRGLNGAVAYIGCNTGSQPCALTLLDGFMMTLRKAPHPHLGDCWSSAISYYYAKEGLARLKPSDDWYPPSIFFQGMKFMVFGDPTLPLAVQENEEK</sequence>
<feature type="signal peptide" evidence="2">
    <location>
        <begin position="1"/>
        <end position="20"/>
    </location>
</feature>
<dbReference type="Gene3D" id="3.40.50.1460">
    <property type="match status" value="1"/>
</dbReference>
<keyword evidence="5" id="KW-1185">Reference proteome</keyword>
<gene>
    <name evidence="4" type="ORF">KIH39_09360</name>
</gene>
<reference evidence="4" key="1">
    <citation type="submission" date="2021-05" db="EMBL/GenBank/DDBJ databases">
        <title>Complete genome sequence of the cellulolytic planctomycete Telmatocola sphagniphila SP2T and characterization of the first cellulase from planctomycetes.</title>
        <authorList>
            <person name="Rakitin A.L."/>
            <person name="Beletsky A.V."/>
            <person name="Naumoff D.G."/>
            <person name="Kulichevskaya I.S."/>
            <person name="Mardanov A.V."/>
            <person name="Ravin N.V."/>
            <person name="Dedysh S.N."/>
        </authorList>
    </citation>
    <scope>NUCLEOTIDE SEQUENCE</scope>
    <source>
        <strain evidence="4">SP2T</strain>
    </source>
</reference>
<evidence type="ECO:0000313" key="5">
    <source>
        <dbReference type="Proteomes" id="UP000676194"/>
    </source>
</evidence>
<dbReference type="InterPro" id="IPR029030">
    <property type="entry name" value="Caspase-like_dom_sf"/>
</dbReference>
<proteinExistence type="predicted"/>
<organism evidence="4 5">
    <name type="scientific">Telmatocola sphagniphila</name>
    <dbReference type="NCBI Taxonomy" id="1123043"/>
    <lineage>
        <taxon>Bacteria</taxon>
        <taxon>Pseudomonadati</taxon>
        <taxon>Planctomycetota</taxon>
        <taxon>Planctomycetia</taxon>
        <taxon>Gemmatales</taxon>
        <taxon>Gemmataceae</taxon>
    </lineage>
</organism>
<dbReference type="Gene3D" id="3.40.50.10390">
    <property type="entry name" value="Gingipain r, domain 1"/>
    <property type="match status" value="1"/>
</dbReference>
<evidence type="ECO:0000259" key="3">
    <source>
        <dbReference type="Pfam" id="PF01364"/>
    </source>
</evidence>